<feature type="compositionally biased region" description="Polar residues" evidence="1">
    <location>
        <begin position="1185"/>
        <end position="1200"/>
    </location>
</feature>
<dbReference type="PANTHER" id="PTHR15463:SF2">
    <property type="entry name" value="SYNERGIN GAMMA"/>
    <property type="match status" value="1"/>
</dbReference>
<dbReference type="InterPro" id="IPR011992">
    <property type="entry name" value="EF-hand-dom_pair"/>
</dbReference>
<feature type="region of interest" description="Disordered" evidence="1">
    <location>
        <begin position="305"/>
        <end position="367"/>
    </location>
</feature>
<dbReference type="InterPro" id="IPR000261">
    <property type="entry name" value="EH_dom"/>
</dbReference>
<keyword evidence="3" id="KW-1185">Reference proteome</keyword>
<dbReference type="RefSeq" id="XP_036367516.1">
    <property type="nucleotide sequence ID" value="XM_036511623.1"/>
</dbReference>
<dbReference type="SUPFAM" id="SSF47473">
    <property type="entry name" value="EF-hand"/>
    <property type="match status" value="1"/>
</dbReference>
<sequence length="1493" mass="163073">MPCKVYLHAPRISKINVDFSQMQTGFNPLQGPPAASAAAAQFYPVPASSAQYGMMAPGMLAGNPMIAQGIYPVQVKGILQMGTYIATPMAIPTTMMSAGNIPPPPPYTPQMAQSFHAQQANQQFHATMVPGIVHGVVPGQMIAGVPVNAHIVEDQRKGKHFHEQQMKLKLFGRLGVVSSDPDRMIESMFGKVPKSKPKVHIPQTSQTVTTTNTTTTTAIDSDPDSFGDFMQGPSSEQSEKSWMGSLGFSSSSSENNPAKAPPPANEEEEEETKDLMAMMLQYSDLNVSQKAKTFQNKKTLRETNLTNVTTSRSASYTSSERSRKWQDGDESLSGLFKVEDQPPVTPDVSSNMQPQCTTPDSGSTTPTVSQYPMGPFQTLPSWCYLDDDQIPHVYRQVYEASSANDCIITDRLYPILLLSDLPRQTLREIWEVCNMTTPGQLSKQELYLLLSLIAVAQNNQGIPSMEILHQLPSPPVPFFNQASATQITPTQQNAVTSFGASSPPSFATQDASLASGGTLLPNSSSTVRPPTSVPFENTPTSLLETTFGLNASTQLSTSQSAPVFGTFSKEVTQTALTENLYGDEDFADFQVAPKITSDSLDQFNMSPVTDVNQVNCNSITPVTKVAFEALPELSAEDKYSNVRNFFCSDDSSGTSTNSFDDDYDDFKSADSKPSDDTSQFSTSEQSEGEDFKALDLYVDDFKSRRNMQQVPSPNLSSTRRSFNLGDTVFPSNPQTPPKSPIPTTTPSGEIVPPLLSKPPGANNLASTVNVGSFANLSSIKAQKTEGCTEFKTADLNAVEDEYSDFKAAPIIHSMKKEIEMATNQLDKYAVFRQLNYIEDDLQSTSLSSASSTLNQKSDSTSDDSRQSGDQNTTENWADFQSALQPAGHDPQSNIPPPYDIAVKNSVLASNVNPVDDDDPGWAEFQVSSNSSLNNWADFTQITSNSGENTSIHPPKVGSSTNSFSEKKQSVESDGSNFDVESGNSANSNGSSLVTIVKDNLQRGEILSLFKVRENVPRENTISHEDTLTRNDGVEGAKRNASKKEKAKVKLDNSAGSSQNFQQQPSAISASNVSLNLSSEIDLFHEPPPLDDSVEGEDEFGGFSRGIDSFDFTERTGFPASVPCSNLRPGPVHMPKGRNVEAYSSENQSTCQPGNFDFADEDSHSSKDTDSLSWQDNNKFQKEDSQSVSSLELSYNSAGRQNQRDPDMAADSQSVSSSEFPAFETLQKQETTLESKSLDSLEFRNDDQGWGEICDNNGENVPDDNKNRCVQNLTAETPVGTMPTLPQPVPPQTVVNKENLIARDRYSSVIQDVQGSEHHCHEWTKCLDKCYQRIKEANNVFNSISTSCVCNEVIKSCQGADYIMAIIEIYRVVCKITVTMRMSVLTNERLETLLKDIDLAWNNLAAFLSASSLLSEVSSFNYTSAVLKTDDTASQLKACGVCLLNVDVFDRISNDNERAAKLTYSGRQYHTTCANFWVNCVDSMLPALKLPQLI</sequence>
<feature type="domain" description="EH" evidence="2">
    <location>
        <begin position="386"/>
        <end position="482"/>
    </location>
</feature>
<feature type="compositionally biased region" description="Low complexity" evidence="1">
    <location>
        <begin position="981"/>
        <end position="990"/>
    </location>
</feature>
<accession>A0A7E6FID3</accession>
<dbReference type="GO" id="GO:0030130">
    <property type="term" value="C:clathrin coat of trans-Golgi network vesicle"/>
    <property type="evidence" value="ECO:0007669"/>
    <property type="project" value="TreeGrafter"/>
</dbReference>
<feature type="compositionally biased region" description="Basic and acidic residues" evidence="1">
    <location>
        <begin position="1020"/>
        <end position="1050"/>
    </location>
</feature>
<name>A0A7E6FID3_9MOLL</name>
<dbReference type="PANTHER" id="PTHR15463">
    <property type="entry name" value="AP1 GAMMA SUBUNIT BINDING PROTEIN 1"/>
    <property type="match status" value="1"/>
</dbReference>
<evidence type="ECO:0000259" key="2">
    <source>
        <dbReference type="PROSITE" id="PS50031"/>
    </source>
</evidence>
<feature type="region of interest" description="Disordered" evidence="1">
    <location>
        <begin position="1020"/>
        <end position="1066"/>
    </location>
</feature>
<feature type="region of interest" description="Disordered" evidence="1">
    <location>
        <begin position="1117"/>
        <end position="1218"/>
    </location>
</feature>
<protein>
    <submittedName>
        <fullName evidence="4">Synergin gamma isoform X1</fullName>
    </submittedName>
</protein>
<dbReference type="Gene3D" id="1.10.238.10">
    <property type="entry name" value="EF-hand"/>
    <property type="match status" value="1"/>
</dbReference>
<dbReference type="Proteomes" id="UP000515154">
    <property type="component" value="Linkage group LG20"/>
</dbReference>
<feature type="compositionally biased region" description="Polar residues" evidence="1">
    <location>
        <begin position="347"/>
        <end position="367"/>
    </location>
</feature>
<dbReference type="InterPro" id="IPR039656">
    <property type="entry name" value="SYNRG"/>
</dbReference>
<evidence type="ECO:0000313" key="3">
    <source>
        <dbReference type="Proteomes" id="UP000515154"/>
    </source>
</evidence>
<feature type="compositionally biased region" description="Low complexity" evidence="1">
    <location>
        <begin position="521"/>
        <end position="533"/>
    </location>
</feature>
<feature type="compositionally biased region" description="Low complexity" evidence="1">
    <location>
        <begin position="204"/>
        <end position="217"/>
    </location>
</feature>
<feature type="compositionally biased region" description="Polar residues" evidence="1">
    <location>
        <begin position="1053"/>
        <end position="1066"/>
    </location>
</feature>
<feature type="region of interest" description="Disordered" evidence="1">
    <location>
        <begin position="495"/>
        <end position="533"/>
    </location>
</feature>
<evidence type="ECO:0000256" key="1">
    <source>
        <dbReference type="SAM" id="MobiDB-lite"/>
    </source>
</evidence>
<dbReference type="Pfam" id="PF12763">
    <property type="entry name" value="EH"/>
    <property type="match status" value="1"/>
</dbReference>
<dbReference type="InterPro" id="IPR059024">
    <property type="entry name" value="SYNRG_C"/>
</dbReference>
<feature type="compositionally biased region" description="Basic and acidic residues" evidence="1">
    <location>
        <begin position="1160"/>
        <end position="1169"/>
    </location>
</feature>
<reference evidence="4" key="1">
    <citation type="submission" date="2025-08" db="UniProtKB">
        <authorList>
            <consortium name="RefSeq"/>
        </authorList>
    </citation>
    <scope>IDENTIFICATION</scope>
</reference>
<evidence type="ECO:0000313" key="4">
    <source>
        <dbReference type="RefSeq" id="XP_036367516.1"/>
    </source>
</evidence>
<organism evidence="3 4">
    <name type="scientific">Octopus sinensis</name>
    <name type="common">East Asian common octopus</name>
    <dbReference type="NCBI Taxonomy" id="2607531"/>
    <lineage>
        <taxon>Eukaryota</taxon>
        <taxon>Metazoa</taxon>
        <taxon>Spiralia</taxon>
        <taxon>Lophotrochozoa</taxon>
        <taxon>Mollusca</taxon>
        <taxon>Cephalopoda</taxon>
        <taxon>Coleoidea</taxon>
        <taxon>Octopodiformes</taxon>
        <taxon>Octopoda</taxon>
        <taxon>Incirrata</taxon>
        <taxon>Octopodidae</taxon>
        <taxon>Octopus</taxon>
    </lineage>
</organism>
<feature type="region of interest" description="Disordered" evidence="1">
    <location>
        <begin position="943"/>
        <end position="990"/>
    </location>
</feature>
<feature type="compositionally biased region" description="Polar residues" evidence="1">
    <location>
        <begin position="1141"/>
        <end position="1152"/>
    </location>
</feature>
<feature type="compositionally biased region" description="Basic and acidic residues" evidence="1">
    <location>
        <begin position="665"/>
        <end position="675"/>
    </location>
</feature>
<dbReference type="Pfam" id="PF25999">
    <property type="entry name" value="SYNRG_C"/>
    <property type="match status" value="1"/>
</dbReference>
<proteinExistence type="predicted"/>
<feature type="region of interest" description="Disordered" evidence="1">
    <location>
        <begin position="845"/>
        <end position="872"/>
    </location>
</feature>
<feature type="compositionally biased region" description="Polar residues" evidence="1">
    <location>
        <begin position="676"/>
        <end position="685"/>
    </location>
</feature>
<feature type="compositionally biased region" description="Polar residues" evidence="1">
    <location>
        <begin position="495"/>
        <end position="512"/>
    </location>
</feature>
<feature type="compositionally biased region" description="Low complexity" evidence="1">
    <location>
        <begin position="309"/>
        <end position="319"/>
    </location>
</feature>
<feature type="region of interest" description="Disordered" evidence="1">
    <location>
        <begin position="652"/>
        <end position="689"/>
    </location>
</feature>
<feature type="compositionally biased region" description="Polar residues" evidence="1">
    <location>
        <begin position="943"/>
        <end position="963"/>
    </location>
</feature>
<gene>
    <name evidence="4" type="primary">LOC115222642</name>
</gene>
<dbReference type="PROSITE" id="PS50031">
    <property type="entry name" value="EH"/>
    <property type="match status" value="1"/>
</dbReference>
<feature type="region of interest" description="Disordered" evidence="1">
    <location>
        <begin position="194"/>
        <end position="272"/>
    </location>
</feature>
<feature type="compositionally biased region" description="Low complexity" evidence="1">
    <location>
        <begin position="249"/>
        <end position="258"/>
    </location>
</feature>